<dbReference type="Proteomes" id="UP000600865">
    <property type="component" value="Unassembled WGS sequence"/>
</dbReference>
<dbReference type="Pfam" id="PF11015">
    <property type="entry name" value="DUF2853"/>
    <property type="match status" value="1"/>
</dbReference>
<dbReference type="SUPFAM" id="SSF158587">
    <property type="entry name" value="Jann4075-like"/>
    <property type="match status" value="1"/>
</dbReference>
<evidence type="ECO:0000313" key="1">
    <source>
        <dbReference type="EMBL" id="GGX74824.1"/>
    </source>
</evidence>
<organism evidence="1 2">
    <name type="scientific">Litorimonas cladophorae</name>
    <dbReference type="NCBI Taxonomy" id="1220491"/>
    <lineage>
        <taxon>Bacteria</taxon>
        <taxon>Pseudomonadati</taxon>
        <taxon>Pseudomonadota</taxon>
        <taxon>Alphaproteobacteria</taxon>
        <taxon>Maricaulales</taxon>
        <taxon>Robiginitomaculaceae</taxon>
    </lineage>
</organism>
<dbReference type="Gene3D" id="1.10.238.120">
    <property type="entry name" value="Jann4075-like"/>
    <property type="match status" value="1"/>
</dbReference>
<sequence length="240" mass="26228">MEIAKQTPLNAVLTTARRTRRAYIGAHVLAFEFAQKRAQMRLSQLKTLGEYLVVKGETVEADAIDALDAAKEKIGDFLPKSDGPITVDVKPTRIVKKTKPAKRADMATDITPKTKTKKTSATKPKAAQVKTLSKDKYAAYVDGASKYDADLNALHIQKIVDHLGVALSSRDGKFVACTDPTERETVAKAWLLKKLGVEADMAALEAKVAAVCETMKVDRMKSRVTFYYLLAKNEGALGTL</sequence>
<keyword evidence="2" id="KW-1185">Reference proteome</keyword>
<protein>
    <recommendedName>
        <fullName evidence="3">DUF2853 family protein</fullName>
    </recommendedName>
</protein>
<dbReference type="InterPro" id="IPR023154">
    <property type="entry name" value="Jann4075-like_sf"/>
</dbReference>
<gene>
    <name evidence="1" type="ORF">GCM10011309_26250</name>
</gene>
<dbReference type="RefSeq" id="WP_233350097.1">
    <property type="nucleotide sequence ID" value="NZ_BMYV01000003.1"/>
</dbReference>
<proteinExistence type="predicted"/>
<comment type="caution">
    <text evidence="1">The sequence shown here is derived from an EMBL/GenBank/DDBJ whole genome shotgun (WGS) entry which is preliminary data.</text>
</comment>
<dbReference type="AlphaFoldDB" id="A0A918KSW2"/>
<evidence type="ECO:0000313" key="2">
    <source>
        <dbReference type="Proteomes" id="UP000600865"/>
    </source>
</evidence>
<reference evidence="1 2" key="1">
    <citation type="journal article" date="2014" name="Int. J. Syst. Evol. Microbiol.">
        <title>Complete genome sequence of Corynebacterium casei LMG S-19264T (=DSM 44701T), isolated from a smear-ripened cheese.</title>
        <authorList>
            <consortium name="US DOE Joint Genome Institute (JGI-PGF)"/>
            <person name="Walter F."/>
            <person name="Albersmeier A."/>
            <person name="Kalinowski J."/>
            <person name="Ruckert C."/>
        </authorList>
    </citation>
    <scope>NUCLEOTIDE SEQUENCE [LARGE SCALE GENOMIC DNA]</scope>
    <source>
        <strain evidence="1 2">KCTC 23968</strain>
    </source>
</reference>
<evidence type="ECO:0008006" key="3">
    <source>
        <dbReference type="Google" id="ProtNLM"/>
    </source>
</evidence>
<accession>A0A918KSW2</accession>
<dbReference type="InterPro" id="IPR021274">
    <property type="entry name" value="DUF2853"/>
</dbReference>
<dbReference type="EMBL" id="BMYV01000003">
    <property type="protein sequence ID" value="GGX74824.1"/>
    <property type="molecule type" value="Genomic_DNA"/>
</dbReference>
<name>A0A918KSW2_9PROT</name>